<dbReference type="CDD" id="cd03114">
    <property type="entry name" value="MMAA-like"/>
    <property type="match status" value="1"/>
</dbReference>
<dbReference type="AlphaFoldDB" id="A0A0D3KCF3"/>
<dbReference type="NCBIfam" id="TIGR00750">
    <property type="entry name" value="lao"/>
    <property type="match status" value="1"/>
</dbReference>
<dbReference type="STRING" id="2903.R1DDA0"/>
<dbReference type="GeneID" id="17278708"/>
<evidence type="ECO:0008006" key="5">
    <source>
        <dbReference type="Google" id="ProtNLM"/>
    </source>
</evidence>
<dbReference type="Gene3D" id="1.20.5.170">
    <property type="match status" value="1"/>
</dbReference>
<proteinExistence type="inferred from homology"/>
<dbReference type="KEGG" id="ehx:EMIHUDRAFT_71714"/>
<dbReference type="GO" id="GO:0005737">
    <property type="term" value="C:cytoplasm"/>
    <property type="evidence" value="ECO:0007669"/>
    <property type="project" value="TreeGrafter"/>
</dbReference>
<reference evidence="3" key="2">
    <citation type="submission" date="2024-10" db="UniProtKB">
        <authorList>
            <consortium name="EnsemblProtists"/>
        </authorList>
    </citation>
    <scope>IDENTIFICATION</scope>
</reference>
<evidence type="ECO:0000256" key="2">
    <source>
        <dbReference type="SAM" id="MobiDB-lite"/>
    </source>
</evidence>
<dbReference type="eggNOG" id="ENOG502QR2W">
    <property type="taxonomic scope" value="Eukaryota"/>
</dbReference>
<organism evidence="3 4">
    <name type="scientific">Emiliania huxleyi (strain CCMP1516)</name>
    <dbReference type="NCBI Taxonomy" id="280463"/>
    <lineage>
        <taxon>Eukaryota</taxon>
        <taxon>Haptista</taxon>
        <taxon>Haptophyta</taxon>
        <taxon>Prymnesiophyceae</taxon>
        <taxon>Isochrysidales</taxon>
        <taxon>Noelaerhabdaceae</taxon>
        <taxon>Emiliania</taxon>
    </lineage>
</organism>
<feature type="region of interest" description="Disordered" evidence="2">
    <location>
        <begin position="330"/>
        <end position="349"/>
    </location>
</feature>
<dbReference type="EnsemblProtists" id="EOD33438">
    <property type="protein sequence ID" value="EOD33438"/>
    <property type="gene ID" value="EMIHUDRAFT_71714"/>
</dbReference>
<keyword evidence="4" id="KW-1185">Reference proteome</keyword>
<dbReference type="GO" id="GO:0003924">
    <property type="term" value="F:GTPase activity"/>
    <property type="evidence" value="ECO:0007669"/>
    <property type="project" value="InterPro"/>
</dbReference>
<dbReference type="PANTHER" id="PTHR23408">
    <property type="entry name" value="METHYLMALONYL-COA MUTASE"/>
    <property type="match status" value="1"/>
</dbReference>
<evidence type="ECO:0000313" key="3">
    <source>
        <dbReference type="EnsemblProtists" id="EOD33438"/>
    </source>
</evidence>
<evidence type="ECO:0000313" key="4">
    <source>
        <dbReference type="Proteomes" id="UP000013827"/>
    </source>
</evidence>
<accession>A0A0D3KCF3</accession>
<dbReference type="HOGENOM" id="CLU_043725_2_2_1"/>
<dbReference type="PANTHER" id="PTHR23408:SF3">
    <property type="entry name" value="METHYLMALONIC ACIDURIA TYPE A PROTEIN, MITOCHONDRIAL"/>
    <property type="match status" value="1"/>
</dbReference>
<name>A0A0D3KCF3_EMIH1</name>
<evidence type="ECO:0000256" key="1">
    <source>
        <dbReference type="ARBA" id="ARBA00009625"/>
    </source>
</evidence>
<dbReference type="Pfam" id="PF03308">
    <property type="entry name" value="MeaB"/>
    <property type="match status" value="1"/>
</dbReference>
<sequence>MAAARSLSATAQTLATALVAGERRALSKAITLVESTQPASREAADELLSLVLPQRDASRCLRLGISGPPGTGKSTLIESLGLELASRRHRLAVLAVDPSSHRSGGSVLGDKTRMPQLSANPAAFIRPSPAQGVLGGVARRTEDVALLCESGGYDRVVVETVGVGQSEVVVAGLVDMFVLLVPPGAGDGLQGIKRGIRDTRLPPPPLEHTRIMELADLVVVTKCDGALKPVAKAAAQDIRAALSVLRPRDAAWAPRVITSSMHDPGSAAAVADVIEEFRATMGRAGALRARRAEQADSRVWEHCSEAPSSCAFPEPSRSLPVGGLARLGARARRRAAPARRHARRAGAHR</sequence>
<dbReference type="PaxDb" id="2903-EOD33438"/>
<dbReference type="OMA" id="WAPRVIT"/>
<comment type="similarity">
    <text evidence="1">Belongs to the SIMIBI class G3E GTPase family. ArgK/MeaB subfamily.</text>
</comment>
<dbReference type="GO" id="GO:0005525">
    <property type="term" value="F:GTP binding"/>
    <property type="evidence" value="ECO:0007669"/>
    <property type="project" value="InterPro"/>
</dbReference>
<dbReference type="Proteomes" id="UP000013827">
    <property type="component" value="Unassembled WGS sequence"/>
</dbReference>
<dbReference type="SUPFAM" id="SSF52540">
    <property type="entry name" value="P-loop containing nucleoside triphosphate hydrolases"/>
    <property type="match status" value="1"/>
</dbReference>
<dbReference type="RefSeq" id="XP_005785867.1">
    <property type="nucleotide sequence ID" value="XM_005785810.1"/>
</dbReference>
<reference evidence="4" key="1">
    <citation type="journal article" date="2013" name="Nature">
        <title>Pan genome of the phytoplankton Emiliania underpins its global distribution.</title>
        <authorList>
            <person name="Read B.A."/>
            <person name="Kegel J."/>
            <person name="Klute M.J."/>
            <person name="Kuo A."/>
            <person name="Lefebvre S.C."/>
            <person name="Maumus F."/>
            <person name="Mayer C."/>
            <person name="Miller J."/>
            <person name="Monier A."/>
            <person name="Salamov A."/>
            <person name="Young J."/>
            <person name="Aguilar M."/>
            <person name="Claverie J.M."/>
            <person name="Frickenhaus S."/>
            <person name="Gonzalez K."/>
            <person name="Herman E.K."/>
            <person name="Lin Y.C."/>
            <person name="Napier J."/>
            <person name="Ogata H."/>
            <person name="Sarno A.F."/>
            <person name="Shmutz J."/>
            <person name="Schroeder D."/>
            <person name="de Vargas C."/>
            <person name="Verret F."/>
            <person name="von Dassow P."/>
            <person name="Valentin K."/>
            <person name="Van de Peer Y."/>
            <person name="Wheeler G."/>
            <person name="Dacks J.B."/>
            <person name="Delwiche C.F."/>
            <person name="Dyhrman S.T."/>
            <person name="Glockner G."/>
            <person name="John U."/>
            <person name="Richards T."/>
            <person name="Worden A.Z."/>
            <person name="Zhang X."/>
            <person name="Grigoriev I.V."/>
            <person name="Allen A.E."/>
            <person name="Bidle K."/>
            <person name="Borodovsky M."/>
            <person name="Bowler C."/>
            <person name="Brownlee C."/>
            <person name="Cock J.M."/>
            <person name="Elias M."/>
            <person name="Gladyshev V.N."/>
            <person name="Groth M."/>
            <person name="Guda C."/>
            <person name="Hadaegh A."/>
            <person name="Iglesias-Rodriguez M.D."/>
            <person name="Jenkins J."/>
            <person name="Jones B.M."/>
            <person name="Lawson T."/>
            <person name="Leese F."/>
            <person name="Lindquist E."/>
            <person name="Lobanov A."/>
            <person name="Lomsadze A."/>
            <person name="Malik S.B."/>
            <person name="Marsh M.E."/>
            <person name="Mackinder L."/>
            <person name="Mock T."/>
            <person name="Mueller-Roeber B."/>
            <person name="Pagarete A."/>
            <person name="Parker M."/>
            <person name="Probert I."/>
            <person name="Quesneville H."/>
            <person name="Raines C."/>
            <person name="Rensing S.A."/>
            <person name="Riano-Pachon D.M."/>
            <person name="Richier S."/>
            <person name="Rokitta S."/>
            <person name="Shiraiwa Y."/>
            <person name="Soanes D.M."/>
            <person name="van der Giezen M."/>
            <person name="Wahlund T.M."/>
            <person name="Williams B."/>
            <person name="Wilson W."/>
            <person name="Wolfe G."/>
            <person name="Wurch L.L."/>
        </authorList>
    </citation>
    <scope>NUCLEOTIDE SEQUENCE</scope>
</reference>
<protein>
    <recommendedName>
        <fullName evidence="5">AAA+ ATPase domain-containing protein</fullName>
    </recommendedName>
</protein>
<dbReference type="InterPro" id="IPR005129">
    <property type="entry name" value="GTPase_ArgK"/>
</dbReference>
<dbReference type="Gene3D" id="3.40.50.300">
    <property type="entry name" value="P-loop containing nucleotide triphosphate hydrolases"/>
    <property type="match status" value="1"/>
</dbReference>
<dbReference type="NCBIfam" id="NF006958">
    <property type="entry name" value="PRK09435.1"/>
    <property type="match status" value="1"/>
</dbReference>
<dbReference type="InterPro" id="IPR027417">
    <property type="entry name" value="P-loop_NTPase"/>
</dbReference>